<evidence type="ECO:0000313" key="3">
    <source>
        <dbReference type="EMBL" id="SKC66326.1"/>
    </source>
</evidence>
<dbReference type="Pfam" id="PF13699">
    <property type="entry name" value="eCIS_core"/>
    <property type="match status" value="1"/>
</dbReference>
<dbReference type="EMBL" id="FUZU01000001">
    <property type="protein sequence ID" value="SKC66326.1"/>
    <property type="molecule type" value="Genomic_DNA"/>
</dbReference>
<feature type="domain" description="eCIS core" evidence="2">
    <location>
        <begin position="107"/>
        <end position="184"/>
    </location>
</feature>
<dbReference type="AlphaFoldDB" id="A0A1T5KRE5"/>
<gene>
    <name evidence="3" type="ORF">SAMN05660236_2524</name>
</gene>
<keyword evidence="4" id="KW-1185">Reference proteome</keyword>
<dbReference type="InterPro" id="IPR025295">
    <property type="entry name" value="eCIS_core_dom"/>
</dbReference>
<accession>A0A1T5KRE5</accession>
<protein>
    <recommendedName>
        <fullName evidence="2">eCIS core domain-containing protein</fullName>
    </recommendedName>
</protein>
<proteinExistence type="predicted"/>
<reference evidence="3 4" key="1">
    <citation type="submission" date="2017-02" db="EMBL/GenBank/DDBJ databases">
        <authorList>
            <person name="Peterson S.W."/>
        </authorList>
    </citation>
    <scope>NUCLEOTIDE SEQUENCE [LARGE SCALE GENOMIC DNA]</scope>
    <source>
        <strain evidence="3 4">DSM 25262</strain>
    </source>
</reference>
<feature type="region of interest" description="Disordered" evidence="1">
    <location>
        <begin position="78"/>
        <end position="114"/>
    </location>
</feature>
<evidence type="ECO:0000259" key="2">
    <source>
        <dbReference type="Pfam" id="PF13699"/>
    </source>
</evidence>
<dbReference type="STRING" id="688867.SAMN05660236_2524"/>
<evidence type="ECO:0000256" key="1">
    <source>
        <dbReference type="SAM" id="MobiDB-lite"/>
    </source>
</evidence>
<evidence type="ECO:0000313" key="4">
    <source>
        <dbReference type="Proteomes" id="UP000190961"/>
    </source>
</evidence>
<organism evidence="3 4">
    <name type="scientific">Ohtaekwangia koreensis</name>
    <dbReference type="NCBI Taxonomy" id="688867"/>
    <lineage>
        <taxon>Bacteria</taxon>
        <taxon>Pseudomonadati</taxon>
        <taxon>Bacteroidota</taxon>
        <taxon>Cytophagia</taxon>
        <taxon>Cytophagales</taxon>
        <taxon>Fulvivirgaceae</taxon>
        <taxon>Ohtaekwangia</taxon>
    </lineage>
</organism>
<name>A0A1T5KRE5_9BACT</name>
<dbReference type="OrthoDB" id="4317910at2"/>
<feature type="compositionally biased region" description="Polar residues" evidence="1">
    <location>
        <begin position="84"/>
        <end position="101"/>
    </location>
</feature>
<sequence>MSMRPSKNTEKIGMESAAANVQCKLTVGAVNDPMEAQADAVADQVMRMQENALIQRKCTECEEEEHAQRKPLASFIQKQEIKNDSSNTVASDAVSSKIQSTKGGGSPLPSTTKSFMESRFGTDFSGVRIHTNSDAVTLSSELNAQAFTVGSDIYFNSGKYTPESSKGKHLLAHELTHTIQQNGTINAMRPKIIQRATLQTNGGEWEDENYTTSVSGAQHSVAMDMKFKPQSNVNATKIGLVQIVNSVKNGRPYQINNDATVRGRSIGAASAITTNATTGETDEGFHIDQSATNNNPLYAVEGSTGTQLNSLPPNATWGEHGFRFTDSSGALQQHDAKLHDETGLNDANVNSGQIFETTAFAFEGVQTGMYYGSVRWGWRTDAAGALTKIPFQIASRGVPTSTFIKSTEIWNSGSTSAGTANIPLRAVDVKITNVNNINLNQHLPGNLPARLLPTGTRVHIMRSASPDPALAGMVFIRVVDGPHVGRDGWIPSSQLTDERA</sequence>
<dbReference type="Proteomes" id="UP000190961">
    <property type="component" value="Unassembled WGS sequence"/>
</dbReference>